<evidence type="ECO:0000313" key="1">
    <source>
        <dbReference type="EMBL" id="GCD77172.1"/>
    </source>
</evidence>
<dbReference type="OrthoDB" id="9986296at2"/>
<gene>
    <name evidence="1" type="ORF">JCM31826_06540</name>
</gene>
<comment type="caution">
    <text evidence="1">The sequence shown here is derived from an EMBL/GenBank/DDBJ whole genome shotgun (WGS) entry which is preliminary data.</text>
</comment>
<name>A0A401XJI2_9FLAO</name>
<dbReference type="EMBL" id="BHZE01000004">
    <property type="protein sequence ID" value="GCD77172.1"/>
    <property type="molecule type" value="Genomic_DNA"/>
</dbReference>
<dbReference type="AlphaFoldDB" id="A0A401XJI2"/>
<evidence type="ECO:0000313" key="2">
    <source>
        <dbReference type="Proteomes" id="UP000286715"/>
    </source>
</evidence>
<protein>
    <submittedName>
        <fullName evidence="1">Uncharacterized protein</fullName>
    </submittedName>
</protein>
<dbReference type="Proteomes" id="UP000286715">
    <property type="component" value="Unassembled WGS sequence"/>
</dbReference>
<keyword evidence="2" id="KW-1185">Reference proteome</keyword>
<accession>A0A401XJI2</accession>
<reference evidence="1 2" key="1">
    <citation type="submission" date="2018-11" db="EMBL/GenBank/DDBJ databases">
        <title>Schleiferia aggregans sp. nov., a moderately thermophilic heterotrophic bacterium isolated from microbial mats at a terrestrial hot spring.</title>
        <authorList>
            <person name="Iino T."/>
            <person name="Ohkuma M."/>
            <person name="Haruta S."/>
        </authorList>
    </citation>
    <scope>NUCLEOTIDE SEQUENCE [LARGE SCALE GENOMIC DNA]</scope>
    <source>
        <strain evidence="1 2">LA</strain>
    </source>
</reference>
<organism evidence="1 2">
    <name type="scientific">Thermaurantimonas aggregans</name>
    <dbReference type="NCBI Taxonomy" id="2173829"/>
    <lineage>
        <taxon>Bacteria</taxon>
        <taxon>Pseudomonadati</taxon>
        <taxon>Bacteroidota</taxon>
        <taxon>Flavobacteriia</taxon>
        <taxon>Flavobacteriales</taxon>
        <taxon>Schleiferiaceae</taxon>
        <taxon>Thermaurantimonas</taxon>
    </lineage>
</organism>
<dbReference type="PROSITE" id="PS51257">
    <property type="entry name" value="PROKAR_LIPOPROTEIN"/>
    <property type="match status" value="1"/>
</dbReference>
<proteinExistence type="predicted"/>
<dbReference type="RefSeq" id="WP_124397230.1">
    <property type="nucleotide sequence ID" value="NZ_BHZE01000004.1"/>
</dbReference>
<sequence length="181" mass="20626">MSRAFRYLFLSLLIATTISCKKKSKTDPEPPIKPLKELLPGSWRSITYKASARITLSGVEYELIRSVKNGEINCVINAAFDRLYFEGQGTFETTIRVAGQNLQTMDQLFSYSQQNSNYQITTAEVNSFEMVRVGESNPNTIVVQVVRQSDNQLKISFEQAENIENLGMVNFQYEYELTKNP</sequence>